<name>A0A165G602_9NEIS</name>
<dbReference type="InterPro" id="IPR004147">
    <property type="entry name" value="ABC1_dom"/>
</dbReference>
<comment type="caution">
    <text evidence="4">The sequence shown here is derived from an EMBL/GenBank/DDBJ whole genome shotgun (WGS) entry which is preliminary data.</text>
</comment>
<dbReference type="CDD" id="cd05121">
    <property type="entry name" value="ABC1_ADCK3-like"/>
    <property type="match status" value="1"/>
</dbReference>
<evidence type="ECO:0000313" key="5">
    <source>
        <dbReference type="Proteomes" id="UP000076625"/>
    </source>
</evidence>
<dbReference type="STRING" id="1452487.AVW16_04065"/>
<keyword evidence="2" id="KW-0812">Transmembrane</keyword>
<accession>A0A165G602</accession>
<feature type="transmembrane region" description="Helical" evidence="2">
    <location>
        <begin position="504"/>
        <end position="523"/>
    </location>
</feature>
<organism evidence="4 5">
    <name type="scientific">Crenobacter luteus</name>
    <dbReference type="NCBI Taxonomy" id="1452487"/>
    <lineage>
        <taxon>Bacteria</taxon>
        <taxon>Pseudomonadati</taxon>
        <taxon>Pseudomonadota</taxon>
        <taxon>Betaproteobacteria</taxon>
        <taxon>Neisseriales</taxon>
        <taxon>Neisseriaceae</taxon>
        <taxon>Crenobacter</taxon>
    </lineage>
</organism>
<gene>
    <name evidence="4" type="ORF">AVW16_04065</name>
</gene>
<dbReference type="InterPro" id="IPR050154">
    <property type="entry name" value="UbiB_kinase"/>
</dbReference>
<dbReference type="EMBL" id="LQQU01000002">
    <property type="protein sequence ID" value="KZE35209.1"/>
    <property type="molecule type" value="Genomic_DNA"/>
</dbReference>
<keyword evidence="2" id="KW-1133">Transmembrane helix</keyword>
<feature type="transmembrane region" description="Helical" evidence="2">
    <location>
        <begin position="529"/>
        <end position="552"/>
    </location>
</feature>
<dbReference type="Proteomes" id="UP000076625">
    <property type="component" value="Unassembled WGS sequence"/>
</dbReference>
<proteinExistence type="inferred from homology"/>
<keyword evidence="2" id="KW-0472">Membrane</keyword>
<comment type="similarity">
    <text evidence="1">Belongs to the protein kinase superfamily. ADCK protein kinase family.</text>
</comment>
<dbReference type="OrthoDB" id="9795390at2"/>
<reference evidence="5" key="1">
    <citation type="submission" date="2016-01" db="EMBL/GenBank/DDBJ databases">
        <title>Draft genome of Chromobacterium sp. F49.</title>
        <authorList>
            <person name="Hong K.W."/>
        </authorList>
    </citation>
    <scope>NUCLEOTIDE SEQUENCE [LARGE SCALE GENOMIC DNA]</scope>
    <source>
        <strain evidence="5">CN10</strain>
    </source>
</reference>
<feature type="domain" description="ABC1 atypical kinase-like" evidence="3">
    <location>
        <begin position="100"/>
        <end position="344"/>
    </location>
</feature>
<evidence type="ECO:0000256" key="2">
    <source>
        <dbReference type="SAM" id="Phobius"/>
    </source>
</evidence>
<evidence type="ECO:0000256" key="1">
    <source>
        <dbReference type="ARBA" id="ARBA00009670"/>
    </source>
</evidence>
<evidence type="ECO:0000313" key="4">
    <source>
        <dbReference type="EMBL" id="KZE35209.1"/>
    </source>
</evidence>
<dbReference type="AlphaFoldDB" id="A0A165G602"/>
<protein>
    <submittedName>
        <fullName evidence="4">Ubiquinone biosynthesis protein UbiB</fullName>
    </submittedName>
</protein>
<sequence length="562" mass="63122">MLRETLIAMRDLPRLKEISGILIRHGLGEFTQRLGLPRALEKAGEWLHLAQPSEAEAALPTPVRVRLAFEELGPTFIKLGQILSTRVDVFGPEWIAEFEKLQSRVPPIPPGDVPRLLTGALGQPVEAVFRRFDAAPIGSASIAQVHRAELLDGTVVAVKLRRPGIVDKVEADLRILSHIAHLVELEFPDSRRYQPTEIVEQFTRSLRRELDLAVEARNMERFGRDFADDPDITVPRVYWACTNAAINVQDYIDGLPATQQGEARAAGLDPVRLAQRGADAVLRMILVNGFFHADPHPGNVFFLPENRLAFIDFGMVGRLSHARRDEIVDLLAALADRDERAMLDVLIEWTGTSPVDEQKFAYDIGELMFAYEHVPLKNLNLSQLINDIMALVREHSIVLPSELTLLFKALITLEGLGRQLDPNFQLVDHITPFVRELMVARYHPKALLQRGKHTLAETVSMLASLPRDLIRIGKDVRHGKFRVNLDLKRLDQFGHQLDKSANRLTMGIVTGCLIIGSSIVMTVDAGPKLFGLPFFGFLGFMVAFFNSLWLIWSIWRAGKEWT</sequence>
<evidence type="ECO:0000259" key="3">
    <source>
        <dbReference type="Pfam" id="PF03109"/>
    </source>
</evidence>
<keyword evidence="4" id="KW-0830">Ubiquinone</keyword>
<dbReference type="InterPro" id="IPR011009">
    <property type="entry name" value="Kinase-like_dom_sf"/>
</dbReference>
<keyword evidence="5" id="KW-1185">Reference proteome</keyword>
<dbReference type="SUPFAM" id="SSF56112">
    <property type="entry name" value="Protein kinase-like (PK-like)"/>
    <property type="match status" value="1"/>
</dbReference>
<dbReference type="PANTHER" id="PTHR10566">
    <property type="entry name" value="CHAPERONE-ACTIVITY OF BC1 COMPLEX CABC1 -RELATED"/>
    <property type="match status" value="1"/>
</dbReference>
<dbReference type="PANTHER" id="PTHR10566:SF113">
    <property type="entry name" value="PROTEIN ACTIVITY OF BC1 COMPLEX KINASE 7, CHLOROPLASTIC"/>
    <property type="match status" value="1"/>
</dbReference>
<dbReference type="Pfam" id="PF03109">
    <property type="entry name" value="ABC1"/>
    <property type="match status" value="1"/>
</dbReference>
<dbReference type="RefSeq" id="WP_066609393.1">
    <property type="nucleotide sequence ID" value="NZ_LQQU01000002.1"/>
</dbReference>